<proteinExistence type="predicted"/>
<dbReference type="AlphaFoldDB" id="A0A833ST95"/>
<keyword evidence="3" id="KW-1185">Reference proteome</keyword>
<accession>A0A833ST95</accession>
<reference evidence="2" key="1">
    <citation type="submission" date="2020-04" db="EMBL/GenBank/DDBJ databases">
        <title>Hybrid Assembly of Korean Phytophthora infestans isolates.</title>
        <authorList>
            <person name="Prokchorchik M."/>
            <person name="Lee Y."/>
            <person name="Seo J."/>
            <person name="Cho J.-H."/>
            <person name="Park Y.-E."/>
            <person name="Jang D.-C."/>
            <person name="Im J.-S."/>
            <person name="Choi J.-G."/>
            <person name="Park H.-J."/>
            <person name="Lee G.-B."/>
            <person name="Lee Y.-G."/>
            <person name="Hong S.-Y."/>
            <person name="Cho K."/>
            <person name="Sohn K.H."/>
        </authorList>
    </citation>
    <scope>NUCLEOTIDE SEQUENCE</scope>
    <source>
        <strain evidence="2">KR_1_A1</strain>
    </source>
</reference>
<gene>
    <name evidence="2" type="ORF">GN244_ATG10432</name>
</gene>
<evidence type="ECO:0000256" key="1">
    <source>
        <dbReference type="SAM" id="MobiDB-lite"/>
    </source>
</evidence>
<comment type="caution">
    <text evidence="2">The sequence shown here is derived from an EMBL/GenBank/DDBJ whole genome shotgun (WGS) entry which is preliminary data.</text>
</comment>
<evidence type="ECO:0000313" key="2">
    <source>
        <dbReference type="EMBL" id="KAF4037693.1"/>
    </source>
</evidence>
<organism evidence="2 3">
    <name type="scientific">Phytophthora infestans</name>
    <name type="common">Potato late blight agent</name>
    <name type="synonym">Botrytis infestans</name>
    <dbReference type="NCBI Taxonomy" id="4787"/>
    <lineage>
        <taxon>Eukaryota</taxon>
        <taxon>Sar</taxon>
        <taxon>Stramenopiles</taxon>
        <taxon>Oomycota</taxon>
        <taxon>Peronosporomycetes</taxon>
        <taxon>Peronosporales</taxon>
        <taxon>Peronosporaceae</taxon>
        <taxon>Phytophthora</taxon>
    </lineage>
</organism>
<name>A0A833ST95_PHYIN</name>
<feature type="region of interest" description="Disordered" evidence="1">
    <location>
        <begin position="118"/>
        <end position="145"/>
    </location>
</feature>
<dbReference type="Proteomes" id="UP000602510">
    <property type="component" value="Unassembled WGS sequence"/>
</dbReference>
<sequence length="915" mass="102700">MLSTATEITYLQLSYVKSLGSGEPRIVWLCRIHVHERVAKMVSGGMHAIRCKDIAAARAIEAKMATVHTSQANMTRYCKAAEQRCQTLENRFDGMDEIWSARMVQIVEFALAKQTAAATLPGQQRSGDQDDAMGDSRNEPNIGHAPTGALYIGDDVPSPIDAEHNIRICTVNIIKNLRHNMEEEDHSSFRELAGGGRYAAAWQTAGKTWQDYHYTAAMQAEIDKQLKQHVTPGYGGVSQEILISAPAQVRQRQQKIIELILRTGLAPKILRRKRMVYLPKTTNVDPTLDVSKGLPPWRPITVQAAFANRLFLVIKQLVDGGIPRSLLQHGFRSDRSVIDAALMTTLLIERAKELKKLLLLKFRTQLMIDLLGPGEIEVRTSFGWIATGEREFGIGQGSILAYFHIGVYMDCLQEQLEKSVDPVVIRLSQKGHGINIASTMFVDDQLDVTTSYNGLVDRARVTNMFTGKYATGGVFGSAKSFQMYLARSTEHYPAVHLNDGHGIPQPWAASLETTWQRIVSDADRVQRLGLSLPEFCYVVNHICIPRLSYRMVLGGSVDVAAKVDIIIRQVARSVLRLPFNVNTAVFYDKENGLGLESCEADANTYRLVEALQHDGPREAYQTRAGLTRHPLAYPIAPPRGARSWTAQLIRHAASVDPPLTMAPLQTRSSRSNDRPLIDYTPPEQQCSLVAINWKTAFKLRYVGDISNVSGTQIMKLPELMRKGHWSGNDRITLESMYDHWVEVLTRPDTNRLRSPVGCTPVELGSTPFQLRIGVDQWIVVVKINTNGTEPVIDHYKIGYREIGDVGSHPLGRTIPIRWWYERPRGSGVFYERRHRVVEAEFEAVCVPISPTYLPTMPSRRQRVIIWDSTRVDGKHGVNNDEVLDEALARSRMRYLSVIHHGHTLEMSTALLDMRP</sequence>
<evidence type="ECO:0000313" key="3">
    <source>
        <dbReference type="Proteomes" id="UP000602510"/>
    </source>
</evidence>
<protein>
    <submittedName>
        <fullName evidence="2">Uncharacterized protein</fullName>
    </submittedName>
</protein>
<dbReference type="EMBL" id="WSZM01000237">
    <property type="protein sequence ID" value="KAF4037693.1"/>
    <property type="molecule type" value="Genomic_DNA"/>
</dbReference>